<gene>
    <name evidence="7" type="ORF">J2Z76_000532</name>
</gene>
<evidence type="ECO:0000256" key="1">
    <source>
        <dbReference type="ARBA" id="ARBA00004308"/>
    </source>
</evidence>
<feature type="transmembrane region" description="Helical" evidence="6">
    <location>
        <begin position="657"/>
        <end position="675"/>
    </location>
</feature>
<name>A0ABS4GAG5_9FIRM</name>
<feature type="transmembrane region" description="Helical" evidence="6">
    <location>
        <begin position="687"/>
        <end position="709"/>
    </location>
</feature>
<evidence type="ECO:0000256" key="4">
    <source>
        <dbReference type="ARBA" id="ARBA00022989"/>
    </source>
</evidence>
<organism evidence="7 8">
    <name type="scientific">Sedimentibacter acidaminivorans</name>
    <dbReference type="NCBI Taxonomy" id="913099"/>
    <lineage>
        <taxon>Bacteria</taxon>
        <taxon>Bacillati</taxon>
        <taxon>Bacillota</taxon>
        <taxon>Tissierellia</taxon>
        <taxon>Sedimentibacter</taxon>
    </lineage>
</organism>
<comment type="caution">
    <text evidence="7">The sequence shown here is derived from an EMBL/GenBank/DDBJ whole genome shotgun (WGS) entry which is preliminary data.</text>
</comment>
<accession>A0ABS4GAG5</accession>
<dbReference type="Proteomes" id="UP001519342">
    <property type="component" value="Unassembled WGS sequence"/>
</dbReference>
<evidence type="ECO:0000313" key="8">
    <source>
        <dbReference type="Proteomes" id="UP001519342"/>
    </source>
</evidence>
<protein>
    <submittedName>
        <fullName evidence="7">Uncharacterized membrane protein YheB (UPF0754 family)</fullName>
    </submittedName>
</protein>
<dbReference type="RefSeq" id="WP_209510426.1">
    <property type="nucleotide sequence ID" value="NZ_JAGGKS010000001.1"/>
</dbReference>
<keyword evidence="4 6" id="KW-1133">Transmembrane helix</keyword>
<evidence type="ECO:0000256" key="6">
    <source>
        <dbReference type="SAM" id="Phobius"/>
    </source>
</evidence>
<keyword evidence="8" id="KW-1185">Reference proteome</keyword>
<comment type="subcellular location">
    <subcellularLocation>
        <location evidence="1">Endomembrane system</location>
    </subcellularLocation>
</comment>
<keyword evidence="3 6" id="KW-0812">Transmembrane</keyword>
<evidence type="ECO:0000256" key="2">
    <source>
        <dbReference type="ARBA" id="ARBA00008053"/>
    </source>
</evidence>
<dbReference type="PANTHER" id="PTHR35791:SF1">
    <property type="entry name" value="UPF0754 MEMBRANE PROTEIN YHEB"/>
    <property type="match status" value="1"/>
</dbReference>
<dbReference type="Pfam" id="PF04286">
    <property type="entry name" value="DUF445"/>
    <property type="match status" value="3"/>
</dbReference>
<evidence type="ECO:0000313" key="7">
    <source>
        <dbReference type="EMBL" id="MBP1924679.1"/>
    </source>
</evidence>
<dbReference type="InterPro" id="IPR007383">
    <property type="entry name" value="DUF445"/>
</dbReference>
<reference evidence="7 8" key="1">
    <citation type="submission" date="2021-03" db="EMBL/GenBank/DDBJ databases">
        <title>Genomic Encyclopedia of Type Strains, Phase IV (KMG-IV): sequencing the most valuable type-strain genomes for metagenomic binning, comparative biology and taxonomic classification.</title>
        <authorList>
            <person name="Goeker M."/>
        </authorList>
    </citation>
    <scope>NUCLEOTIDE SEQUENCE [LARGE SCALE GENOMIC DNA]</scope>
    <source>
        <strain evidence="7 8">DSM 24004</strain>
    </source>
</reference>
<feature type="transmembrane region" description="Helical" evidence="6">
    <location>
        <begin position="1355"/>
        <end position="1379"/>
    </location>
</feature>
<proteinExistence type="inferred from homology"/>
<keyword evidence="5 6" id="KW-0472">Membrane</keyword>
<dbReference type="PANTHER" id="PTHR35791">
    <property type="entry name" value="UPF0754 MEMBRANE PROTEIN YHEB"/>
    <property type="match status" value="1"/>
</dbReference>
<comment type="similarity">
    <text evidence="2">Belongs to the UPF0754 family.</text>
</comment>
<dbReference type="EMBL" id="JAGGKS010000001">
    <property type="protein sequence ID" value="MBP1924679.1"/>
    <property type="molecule type" value="Genomic_DNA"/>
</dbReference>
<evidence type="ECO:0000256" key="5">
    <source>
        <dbReference type="ARBA" id="ARBA00023136"/>
    </source>
</evidence>
<evidence type="ECO:0000256" key="3">
    <source>
        <dbReference type="ARBA" id="ARBA00022692"/>
    </source>
</evidence>
<sequence>MNDIIYNYIIQAILGGASGYITNEYAINMLFKEYTPLKIGGVIKKTRNEFIDNLSSLVENDIINKDKLNNILIDESFKSKFESLTEDFFNNCLYNSADSANFSDIDEFESSVKQSGDFFKKIIDNNSVEMTNLLFNNIKIDDFLTDKQLEKISSSLYDSINDLINDSNVVRDISLSLYNEYKNNKLISLLDGTEKIGFNITENFIHKLNQVITDNFNDRLNNAVKDIYLSLELNETLLSIKEKMYEKPFKDIITIDEDLKINIVKLFSEYIYSENGQDSILQLCNSIFSYVKKYDKTLFNLFDSSFEINLKSYLLDNLPSLTENIIGWIYSNSKNIDKIIEESVDEVIDEATGMKGKLLSTIKNSYLNNLSEKYNIVQKIIDYVKNETEPEQLSNNVSSKFINYLNTVSISEILTSAENSNIITPSIASKYLTEYLETNFESIFNEIINYVMNLKLKDVMPTEIYSATIIKENILELIMDKIISSESISDSLCQKIYANFNILFNKNLNELVDEESIYNNNSNIKGFIYNVFNNNSEYIKNSIKVTIKNNLNISKFQSSRVYSDIPNGISKEILKKYNEMTNGTENKKLSLAIDKINSIENLYKNSSELLRSLMINNLDTLLGDSVKKLVTENLNKLNDDELSNLANDFIGRELKPIMFFGGILGTGAGITLAIFQNSPISLDTINIANMITYSLVGFSTNAIAINMIFRPYKEIKLLSKIPFLRNFSLGYIVKNKKIFAENMSVFIDKNLLSKESINELFGKYEDNLNTKLLRSIESNNYILLNNLLKNNQENIVAGTYTFTKNLLAKNTNNLSNFAVNNLDNFGLSSLLSPENTMYLSAFAKEKIYNSKDELINFIENKINSTSKLETQIPNSFVNIIKNYVATLIKNYYDITNNNLNDSNNIKKFMMKYNKKYTRTINKPLKEIFKSINIEAVNSFVSYRLYKIISSKHSRKKISDTISNLFNKSVGGNKTFGELFDGKMKNYINNNTPTLINKITHNVKSSIAQSKGAISSNVQNEIKGSLGFLEKGMYSLMGGDAIVSELIEKIIVDKIPCFIDDKEQELLDIFNNIIEEKFYKVKVDSLQSSINKIQVDEMVNTYLSNDENAELIKEKIANTISLTQSKLEKFNLNDILKLLSLESMNNIFNTYSNEINILITDLSKNMTTNKKDIINIIIPLINELTDEFIKAVSFKDLFSKISNKDTSLIIDNLMDTLNGNFLEKEIQNIISNYKQFIFNNDKISNFIDKEELVKSTEIFITDFISKNEFESFVKSIYSSTLKEAIDLNFNFIDEKTKSYMLNIFVKSAIESIKVNLDTILKAIEFDRIAREEIYDMEPKKIHEMFNSFADKYFRRLMVYGLGGFVFGINAYFGLVLSGFASINKFIHKSKD</sequence>